<proteinExistence type="predicted"/>
<organism evidence="1">
    <name type="scientific">uncultured Caudovirales phage</name>
    <dbReference type="NCBI Taxonomy" id="2100421"/>
    <lineage>
        <taxon>Viruses</taxon>
        <taxon>Duplodnaviria</taxon>
        <taxon>Heunggongvirae</taxon>
        <taxon>Uroviricota</taxon>
        <taxon>Caudoviricetes</taxon>
        <taxon>Peduoviridae</taxon>
        <taxon>Maltschvirus</taxon>
        <taxon>Maltschvirus maltsch</taxon>
    </lineage>
</organism>
<name>A0A6J7WBG5_9CAUD</name>
<evidence type="ECO:0000313" key="1">
    <source>
        <dbReference type="EMBL" id="CAB5194482.1"/>
    </source>
</evidence>
<accession>A0A6J7WBG5</accession>
<protein>
    <submittedName>
        <fullName evidence="1">Uncharacterized protein</fullName>
    </submittedName>
</protein>
<dbReference type="EMBL" id="LR798215">
    <property type="protein sequence ID" value="CAB5194482.1"/>
    <property type="molecule type" value="Genomic_DNA"/>
</dbReference>
<sequence length="169" mass="18776">MKETFTVDQLTNGGFTLNILGRDYRFAELRMKDYGRLQNHLKRIQPKAVDVLTASIGKLNMAPTDLTEAILTANERDLYWPVSVDSPPGLSMIQNDDEARTDFIKFVLEKHQPSISTGEAREVVESLSLREFSQVAVFAVTGKMTDEIVREQNTQGEPTPALVSTGTSG</sequence>
<gene>
    <name evidence="1" type="ORF">UFOVP178_11</name>
</gene>
<reference evidence="1" key="1">
    <citation type="submission" date="2020-05" db="EMBL/GenBank/DDBJ databases">
        <authorList>
            <person name="Chiriac C."/>
            <person name="Salcher M."/>
            <person name="Ghai R."/>
            <person name="Kavagutti S V."/>
        </authorList>
    </citation>
    <scope>NUCLEOTIDE SEQUENCE</scope>
</reference>